<proteinExistence type="predicted"/>
<dbReference type="Proteomes" id="UP001228049">
    <property type="component" value="Unassembled WGS sequence"/>
</dbReference>
<keyword evidence="2" id="KW-1185">Reference proteome</keyword>
<keyword evidence="1" id="KW-0808">Transferase</keyword>
<dbReference type="GO" id="GO:0003964">
    <property type="term" value="F:RNA-directed DNA polymerase activity"/>
    <property type="evidence" value="ECO:0007669"/>
    <property type="project" value="UniProtKB-KW"/>
</dbReference>
<accession>A0AAD9BK13</accession>
<evidence type="ECO:0000313" key="2">
    <source>
        <dbReference type="Proteomes" id="UP001228049"/>
    </source>
</evidence>
<keyword evidence="1" id="KW-0548">Nucleotidyltransferase</keyword>
<feature type="non-terminal residue" evidence="1">
    <location>
        <position position="1"/>
    </location>
</feature>
<dbReference type="EMBL" id="JASDAP010000021">
    <property type="protein sequence ID" value="KAK1885477.1"/>
    <property type="molecule type" value="Genomic_DNA"/>
</dbReference>
<dbReference type="AlphaFoldDB" id="A0AAD9BK13"/>
<keyword evidence="1" id="KW-0695">RNA-directed DNA polymerase</keyword>
<reference evidence="1" key="1">
    <citation type="submission" date="2023-04" db="EMBL/GenBank/DDBJ databases">
        <title>Chromosome-level genome of Chaenocephalus aceratus.</title>
        <authorList>
            <person name="Park H."/>
        </authorList>
    </citation>
    <scope>NUCLEOTIDE SEQUENCE</scope>
    <source>
        <strain evidence="1">DE</strain>
        <tissue evidence="1">Muscle</tissue>
    </source>
</reference>
<protein>
    <submittedName>
        <fullName evidence="1">LINE-1 reverse transcriptase like</fullName>
    </submittedName>
</protein>
<comment type="caution">
    <text evidence="1">The sequence shown here is derived from an EMBL/GenBank/DDBJ whole genome shotgun (WGS) entry which is preliminary data.</text>
</comment>
<sequence length="62" mass="6710">AGSLTAHPLASWTESTLNLLEECHPTLKVSLYPCSWTGRVQVPLSVLSSTVHNNNGGSRFFP</sequence>
<gene>
    <name evidence="1" type="ORF">KUDE01_031671</name>
</gene>
<feature type="non-terminal residue" evidence="1">
    <location>
        <position position="62"/>
    </location>
</feature>
<name>A0AAD9BK13_DISEL</name>
<organism evidence="1 2">
    <name type="scientific">Dissostichus eleginoides</name>
    <name type="common">Patagonian toothfish</name>
    <name type="synonym">Dissostichus amissus</name>
    <dbReference type="NCBI Taxonomy" id="100907"/>
    <lineage>
        <taxon>Eukaryota</taxon>
        <taxon>Metazoa</taxon>
        <taxon>Chordata</taxon>
        <taxon>Craniata</taxon>
        <taxon>Vertebrata</taxon>
        <taxon>Euteleostomi</taxon>
        <taxon>Actinopterygii</taxon>
        <taxon>Neopterygii</taxon>
        <taxon>Teleostei</taxon>
        <taxon>Neoteleostei</taxon>
        <taxon>Acanthomorphata</taxon>
        <taxon>Eupercaria</taxon>
        <taxon>Perciformes</taxon>
        <taxon>Notothenioidei</taxon>
        <taxon>Nototheniidae</taxon>
        <taxon>Dissostichus</taxon>
    </lineage>
</organism>
<evidence type="ECO:0000313" key="1">
    <source>
        <dbReference type="EMBL" id="KAK1885477.1"/>
    </source>
</evidence>